<dbReference type="EMBL" id="JAAKFY010000013">
    <property type="protein sequence ID" value="KAF3848037.1"/>
    <property type="molecule type" value="Genomic_DNA"/>
</dbReference>
<comment type="caution">
    <text evidence="5">The sequence shown here is derived from an EMBL/GenBank/DDBJ whole genome shotgun (WGS) entry which is preliminary data.</text>
</comment>
<dbReference type="AlphaFoldDB" id="A0A7J5YHQ8"/>
<feature type="transmembrane region" description="Helical" evidence="4">
    <location>
        <begin position="20"/>
        <end position="40"/>
    </location>
</feature>
<feature type="transmembrane region" description="Helical" evidence="4">
    <location>
        <begin position="244"/>
        <end position="263"/>
    </location>
</feature>
<proteinExistence type="inferred from homology"/>
<dbReference type="PANTHER" id="PTHR10686">
    <property type="entry name" value="FOLATE TRANSPORTER"/>
    <property type="match status" value="1"/>
</dbReference>
<dbReference type="OrthoDB" id="18814at2759"/>
<sequence>MEAVRRWQADWRYPTTLLCIYGFFSTCLSLFATTATLLWLRSVAAMQAMQFCYGVVDLKRYRKATSYCRSVQLLGYTVGSVLGQLLLSFQLMSYDNILVLTLVLTSIALLVACLLPMPRQSMFFHRNKTVTEGIKTHGDGTVDSTEHSRRAKVSLEEPRDEMVDTEAEGVDEKNKDLEVGARSCCQVLLQLWRDFLQCYSSRQLLYWSVAFQIVISERWVCFAGAATAYGIGFTEVRWDQWGELALGGFSGLGAASLFLMTFIRNIWVCYAGYIVFKCLYMLLITIAMYQIAADLTMERYALVFGANNFGALALQTIITSVVVDSRGLGLGIIPQFTIYASYFSLIAVVFSLRGLFTIWRSDKESTAAVRNDPPDCDEHKL</sequence>
<evidence type="ECO:0000313" key="5">
    <source>
        <dbReference type="EMBL" id="KAF3848037.1"/>
    </source>
</evidence>
<reference evidence="5 6" key="1">
    <citation type="submission" date="2020-03" db="EMBL/GenBank/DDBJ databases">
        <title>Dissostichus mawsoni Genome sequencing and assembly.</title>
        <authorList>
            <person name="Park H."/>
        </authorList>
    </citation>
    <scope>NUCLEOTIDE SEQUENCE [LARGE SCALE GENOMIC DNA]</scope>
    <source>
        <strain evidence="5">DM0001</strain>
        <tissue evidence="5">Muscle</tissue>
    </source>
</reference>
<feature type="transmembrane region" description="Helical" evidence="4">
    <location>
        <begin position="97"/>
        <end position="117"/>
    </location>
</feature>
<feature type="region of interest" description="Disordered" evidence="3">
    <location>
        <begin position="135"/>
        <end position="155"/>
    </location>
</feature>
<dbReference type="Proteomes" id="UP000518266">
    <property type="component" value="Unassembled WGS sequence"/>
</dbReference>
<evidence type="ECO:0000256" key="1">
    <source>
        <dbReference type="ARBA" id="ARBA00004141"/>
    </source>
</evidence>
<dbReference type="SUPFAM" id="SSF103473">
    <property type="entry name" value="MFS general substrate transporter"/>
    <property type="match status" value="1"/>
</dbReference>
<accession>A0A7J5YHQ8</accession>
<dbReference type="PANTHER" id="PTHR10686:SF37">
    <property type="entry name" value="THIAMINE TRANSPORTER 2"/>
    <property type="match status" value="1"/>
</dbReference>
<dbReference type="GO" id="GO:0090482">
    <property type="term" value="F:vitamin transmembrane transporter activity"/>
    <property type="evidence" value="ECO:0007669"/>
    <property type="project" value="InterPro"/>
</dbReference>
<evidence type="ECO:0000256" key="4">
    <source>
        <dbReference type="SAM" id="Phobius"/>
    </source>
</evidence>
<feature type="transmembrane region" description="Helical" evidence="4">
    <location>
        <begin position="204"/>
        <end position="232"/>
    </location>
</feature>
<dbReference type="InterPro" id="IPR036259">
    <property type="entry name" value="MFS_trans_sf"/>
</dbReference>
<dbReference type="GO" id="GO:0005886">
    <property type="term" value="C:plasma membrane"/>
    <property type="evidence" value="ECO:0007669"/>
    <property type="project" value="TreeGrafter"/>
</dbReference>
<keyword evidence="6" id="KW-1185">Reference proteome</keyword>
<gene>
    <name evidence="5" type="ORF">F7725_021065</name>
</gene>
<feature type="transmembrane region" description="Helical" evidence="4">
    <location>
        <begin position="270"/>
        <end position="292"/>
    </location>
</feature>
<dbReference type="Pfam" id="PF01770">
    <property type="entry name" value="Folate_carrier"/>
    <property type="match status" value="2"/>
</dbReference>
<keyword evidence="4" id="KW-1133">Transmembrane helix</keyword>
<dbReference type="InterPro" id="IPR002666">
    <property type="entry name" value="Folate_carrier"/>
</dbReference>
<dbReference type="Gene3D" id="1.20.1250.20">
    <property type="entry name" value="MFS general substrate transporter like domains"/>
    <property type="match status" value="1"/>
</dbReference>
<keyword evidence="4" id="KW-0472">Membrane</keyword>
<organism evidence="5 6">
    <name type="scientific">Dissostichus mawsoni</name>
    <name type="common">Antarctic cod</name>
    <dbReference type="NCBI Taxonomy" id="36200"/>
    <lineage>
        <taxon>Eukaryota</taxon>
        <taxon>Metazoa</taxon>
        <taxon>Chordata</taxon>
        <taxon>Craniata</taxon>
        <taxon>Vertebrata</taxon>
        <taxon>Euteleostomi</taxon>
        <taxon>Actinopterygii</taxon>
        <taxon>Neopterygii</taxon>
        <taxon>Teleostei</taxon>
        <taxon>Neoteleostei</taxon>
        <taxon>Acanthomorphata</taxon>
        <taxon>Eupercaria</taxon>
        <taxon>Perciformes</taxon>
        <taxon>Notothenioidei</taxon>
        <taxon>Nototheniidae</taxon>
        <taxon>Dissostichus</taxon>
    </lineage>
</organism>
<evidence type="ECO:0000313" key="6">
    <source>
        <dbReference type="Proteomes" id="UP000518266"/>
    </source>
</evidence>
<comment type="similarity">
    <text evidence="2">Belongs to the reduced folate carrier (RFC) transporter (TC 2.A.48) family.</text>
</comment>
<keyword evidence="4" id="KW-0812">Transmembrane</keyword>
<comment type="subcellular location">
    <subcellularLocation>
        <location evidence="1">Membrane</location>
        <topology evidence="1">Multi-pass membrane protein</topology>
    </subcellularLocation>
</comment>
<protein>
    <submittedName>
        <fullName evidence="5">Uncharacterized protein</fullName>
    </submittedName>
</protein>
<name>A0A7J5YHQ8_DISMA</name>
<evidence type="ECO:0000256" key="3">
    <source>
        <dbReference type="SAM" id="MobiDB-lite"/>
    </source>
</evidence>
<feature type="transmembrane region" description="Helical" evidence="4">
    <location>
        <begin position="336"/>
        <end position="356"/>
    </location>
</feature>
<evidence type="ECO:0000256" key="2">
    <source>
        <dbReference type="ARBA" id="ARBA00005773"/>
    </source>
</evidence>